<dbReference type="AlphaFoldDB" id="A0A1U7CKH7"/>
<name>A0A1U7CKH7_9BACT</name>
<gene>
    <name evidence="2" type="ORF">BSF38_00806</name>
</gene>
<feature type="signal peptide" evidence="1">
    <location>
        <begin position="1"/>
        <end position="23"/>
    </location>
</feature>
<evidence type="ECO:0000313" key="2">
    <source>
        <dbReference type="EMBL" id="APW59383.1"/>
    </source>
</evidence>
<proteinExistence type="predicted"/>
<reference evidence="3" key="1">
    <citation type="submission" date="2016-12" db="EMBL/GenBank/DDBJ databases">
        <title>Comparative genomics of four Isosphaeraceae planctomycetes: a common pool of plasmids and glycoside hydrolase genes.</title>
        <authorList>
            <person name="Ivanova A."/>
        </authorList>
    </citation>
    <scope>NUCLEOTIDE SEQUENCE [LARGE SCALE GENOMIC DNA]</scope>
    <source>
        <strain evidence="3">PX4</strain>
    </source>
</reference>
<keyword evidence="3" id="KW-1185">Reference proteome</keyword>
<sequence>MKMARLVVWAGLATLAVVSTAQALDQPPVGITVQVEEAHPWRPPFRLERVGRPVTIRIVSKEAPVPGRFRLVERADGHDAARHEVAFPIQPPYEVRSEVDAEATEVVLLIEKDGAPAVEVARATITRQALDADATARPETVVNPVDLGTILVPADRLLLGPGQAGVLEVAALAHNRDVPDAQVRARFASDPKTEIKALPLAKGRRAVASLRLPHPTTTADRDVLQVAIGGKDGATLWSKEIPVMLPREALALPRFGASYTKLRYDPPISVRDPATGAFSSLDYDKGWEPSLRDVVVSLPGGGRFVFWRGSSYIPFWAGRHNTGACYEWAEVITPRPGAVDCVEPLMDKDLRYGRVEIIESSASRVHVRWRYQSTDLHYKVWGDQAVEDYYFYPDGFGTRVVSLKTDPAIEYELCELIVLSPQGAYPFEVLPENLVDALSLDGAKREYKFPIRGEADTPKGGKPPAIYRLRLNRQEEQAAVVFNPGDRSFPSVVFGPFEDRGQLVTPCYWGSHWPLARGNATGSKIDDRIALSPCHNSVMSWAANRPEPISESRRVTIDSLGVSRPVSVRHWAWLIGMTDAGDDRLLQWAHSYAKPPALTFEGAQVAFDGYAIERRATSLRVEKPSIAITIKPEVACVNPVFELIGAPSGDLAVQRDGVALAREAYAWDGRTLWIDATIAGPSRLDLVFGKSPSN</sequence>
<dbReference type="KEGG" id="pbor:BSF38_00806"/>
<accession>A0A1U7CKH7</accession>
<dbReference type="STRING" id="1387353.BSF38_00806"/>
<protein>
    <submittedName>
        <fullName evidence="2">Uncharacterized protein</fullName>
    </submittedName>
</protein>
<dbReference type="EMBL" id="CP019082">
    <property type="protein sequence ID" value="APW59383.1"/>
    <property type="molecule type" value="Genomic_DNA"/>
</dbReference>
<feature type="chain" id="PRO_5012120571" evidence="1">
    <location>
        <begin position="24"/>
        <end position="694"/>
    </location>
</feature>
<keyword evidence="1" id="KW-0732">Signal</keyword>
<organism evidence="2 3">
    <name type="scientific">Paludisphaera borealis</name>
    <dbReference type="NCBI Taxonomy" id="1387353"/>
    <lineage>
        <taxon>Bacteria</taxon>
        <taxon>Pseudomonadati</taxon>
        <taxon>Planctomycetota</taxon>
        <taxon>Planctomycetia</taxon>
        <taxon>Isosphaerales</taxon>
        <taxon>Isosphaeraceae</taxon>
        <taxon>Paludisphaera</taxon>
    </lineage>
</organism>
<evidence type="ECO:0000313" key="3">
    <source>
        <dbReference type="Proteomes" id="UP000186309"/>
    </source>
</evidence>
<dbReference type="RefSeq" id="WP_168189304.1">
    <property type="nucleotide sequence ID" value="NZ_CP019082.1"/>
</dbReference>
<dbReference type="Proteomes" id="UP000186309">
    <property type="component" value="Chromosome"/>
</dbReference>
<evidence type="ECO:0000256" key="1">
    <source>
        <dbReference type="SAM" id="SignalP"/>
    </source>
</evidence>